<sequence length="188" mass="21841">MIGDPWDVTGIRVKLDYWHGTTSQNCSAMRRLLPFSADMILFFRAQHTGTKGEVRPFGNSPSGLGDPQDFISSFFYAFLFPFATAYDSDFRGYVEGLEFEVNNWIYLKVSPMKGVMRFGNKVYGRSFTHISIENIGIKENLSYEEILVKILDRQVHKLRTKEVSSVKVLWRNQFVKEATWEVEEDMKR</sequence>
<gene>
    <name evidence="1" type="ORF">MTR67_002053</name>
</gene>
<organism evidence="1 2">
    <name type="scientific">Solanum verrucosum</name>
    <dbReference type="NCBI Taxonomy" id="315347"/>
    <lineage>
        <taxon>Eukaryota</taxon>
        <taxon>Viridiplantae</taxon>
        <taxon>Streptophyta</taxon>
        <taxon>Embryophyta</taxon>
        <taxon>Tracheophyta</taxon>
        <taxon>Spermatophyta</taxon>
        <taxon>Magnoliopsida</taxon>
        <taxon>eudicotyledons</taxon>
        <taxon>Gunneridae</taxon>
        <taxon>Pentapetalae</taxon>
        <taxon>asterids</taxon>
        <taxon>lamiids</taxon>
        <taxon>Solanales</taxon>
        <taxon>Solanaceae</taxon>
        <taxon>Solanoideae</taxon>
        <taxon>Solaneae</taxon>
        <taxon>Solanum</taxon>
    </lineage>
</organism>
<dbReference type="AlphaFoldDB" id="A0AAF0PP91"/>
<dbReference type="PANTHER" id="PTHR46148:SF56">
    <property type="entry name" value="RETROTRANSPOSON PROTEIN"/>
    <property type="match status" value="1"/>
</dbReference>
<name>A0AAF0PP91_SOLVR</name>
<dbReference type="Proteomes" id="UP001234989">
    <property type="component" value="Chromosome 1"/>
</dbReference>
<evidence type="ECO:0000313" key="1">
    <source>
        <dbReference type="EMBL" id="WMV08668.1"/>
    </source>
</evidence>
<reference evidence="1" key="1">
    <citation type="submission" date="2023-08" db="EMBL/GenBank/DDBJ databases">
        <title>A de novo genome assembly of Solanum verrucosum Schlechtendal, a Mexican diploid species geographically isolated from the other diploid A-genome species in potato relatives.</title>
        <authorList>
            <person name="Hosaka K."/>
        </authorList>
    </citation>
    <scope>NUCLEOTIDE SEQUENCE</scope>
    <source>
        <tissue evidence="1">Young leaves</tissue>
    </source>
</reference>
<protein>
    <submittedName>
        <fullName evidence="1">Uncharacterized protein</fullName>
    </submittedName>
</protein>
<evidence type="ECO:0000313" key="2">
    <source>
        <dbReference type="Proteomes" id="UP001234989"/>
    </source>
</evidence>
<dbReference type="PANTHER" id="PTHR46148">
    <property type="entry name" value="CHROMO DOMAIN-CONTAINING PROTEIN"/>
    <property type="match status" value="1"/>
</dbReference>
<accession>A0AAF0PP91</accession>
<keyword evidence="2" id="KW-1185">Reference proteome</keyword>
<proteinExistence type="predicted"/>
<dbReference type="EMBL" id="CP133612">
    <property type="protein sequence ID" value="WMV08668.1"/>
    <property type="molecule type" value="Genomic_DNA"/>
</dbReference>